<dbReference type="PANTHER" id="PTHR30572">
    <property type="entry name" value="MEMBRANE COMPONENT OF TRANSPORTER-RELATED"/>
    <property type="match status" value="1"/>
</dbReference>
<evidence type="ECO:0000256" key="2">
    <source>
        <dbReference type="ARBA" id="ARBA00022475"/>
    </source>
</evidence>
<dbReference type="Pfam" id="PF02687">
    <property type="entry name" value="FtsX"/>
    <property type="match status" value="1"/>
</dbReference>
<dbReference type="GO" id="GO:0022857">
    <property type="term" value="F:transmembrane transporter activity"/>
    <property type="evidence" value="ECO:0007669"/>
    <property type="project" value="TreeGrafter"/>
</dbReference>
<keyword evidence="2" id="KW-1003">Cell membrane</keyword>
<organism evidence="10 11">
    <name type="scientific">Cellulomonas triticagri</name>
    <dbReference type="NCBI Taxonomy" id="2483352"/>
    <lineage>
        <taxon>Bacteria</taxon>
        <taxon>Bacillati</taxon>
        <taxon>Actinomycetota</taxon>
        <taxon>Actinomycetes</taxon>
        <taxon>Micrococcales</taxon>
        <taxon>Cellulomonadaceae</taxon>
        <taxon>Cellulomonas</taxon>
    </lineage>
</organism>
<feature type="domain" description="ABC3 transporter permease C-terminal" evidence="8">
    <location>
        <begin position="275"/>
        <end position="382"/>
    </location>
</feature>
<comment type="subcellular location">
    <subcellularLocation>
        <location evidence="1">Cell membrane</location>
        <topology evidence="1">Multi-pass membrane protein</topology>
    </subcellularLocation>
</comment>
<feature type="transmembrane region" description="Helical" evidence="7">
    <location>
        <begin position="362"/>
        <end position="390"/>
    </location>
</feature>
<evidence type="ECO:0000256" key="1">
    <source>
        <dbReference type="ARBA" id="ARBA00004651"/>
    </source>
</evidence>
<evidence type="ECO:0000256" key="3">
    <source>
        <dbReference type="ARBA" id="ARBA00022692"/>
    </source>
</evidence>
<evidence type="ECO:0000313" key="11">
    <source>
        <dbReference type="Proteomes" id="UP000269289"/>
    </source>
</evidence>
<gene>
    <name evidence="10" type="ORF">EBM89_14230</name>
</gene>
<feature type="transmembrane region" description="Helical" evidence="7">
    <location>
        <begin position="316"/>
        <end position="342"/>
    </location>
</feature>
<dbReference type="InterPro" id="IPR025857">
    <property type="entry name" value="MacB_PCD"/>
</dbReference>
<dbReference type="Pfam" id="PF12704">
    <property type="entry name" value="MacB_PCD"/>
    <property type="match status" value="1"/>
</dbReference>
<evidence type="ECO:0000259" key="9">
    <source>
        <dbReference type="Pfam" id="PF12704"/>
    </source>
</evidence>
<evidence type="ECO:0000259" key="8">
    <source>
        <dbReference type="Pfam" id="PF02687"/>
    </source>
</evidence>
<reference evidence="10 11" key="1">
    <citation type="submission" date="2018-10" db="EMBL/GenBank/DDBJ databases">
        <title>Isolation, diversity and antifungal activity of actinobacteria from wheat.</title>
        <authorList>
            <person name="Han C."/>
        </authorList>
    </citation>
    <scope>NUCLEOTIDE SEQUENCE [LARGE SCALE GENOMIC DNA]</scope>
    <source>
        <strain evidence="10 11">NEAU-YY56</strain>
    </source>
</reference>
<evidence type="ECO:0000313" key="10">
    <source>
        <dbReference type="EMBL" id="RMI07010.1"/>
    </source>
</evidence>
<sequence length="400" mass="41800">MTGLVGALVEAWDELRVHRLRVLLSLIGVAAAVTAITGVTAAVDMLTQVSREQSERWTGRETTLTVSAYPMTGTPDVPAAAAAMDALVEKYQVTYATRVSWTQVAVELPGGAQVITAQSVDPHYGTIHRLSPGQGRWFAPSDAERLAPTLVVNEAFLAALGADDLSGHPTVVLQGDQPVTAEVIGVVANAWAGEGPAFTVLQDHVDRWGLMVDPWGSGAQVPALELWVPPGDAEALRDRATQDLAAALPGWQVDVQIPRGETDVLDSAARWVVIAVSGFALLLGGLGLLNIALVTVRQRIREIGIRRSFGATSGRVFFGVLLESVVATLVAGAVGVALAVVGLQQLPLDQLLGTPLQDTPPFPVAAALTGLACAAGVGALAGLLPAVWAVRVKVIDAIRY</sequence>
<feature type="domain" description="MacB-like periplasmic core" evidence="9">
    <location>
        <begin position="23"/>
        <end position="190"/>
    </location>
</feature>
<dbReference type="OrthoDB" id="3510103at2"/>
<dbReference type="EMBL" id="RFFI01000083">
    <property type="protein sequence ID" value="RMI07010.1"/>
    <property type="molecule type" value="Genomic_DNA"/>
</dbReference>
<comment type="similarity">
    <text evidence="6">Belongs to the ABC-4 integral membrane protein family.</text>
</comment>
<evidence type="ECO:0000256" key="5">
    <source>
        <dbReference type="ARBA" id="ARBA00023136"/>
    </source>
</evidence>
<dbReference type="InterPro" id="IPR050250">
    <property type="entry name" value="Macrolide_Exporter_MacB"/>
</dbReference>
<evidence type="ECO:0000256" key="7">
    <source>
        <dbReference type="SAM" id="Phobius"/>
    </source>
</evidence>
<accession>A0A3M2J518</accession>
<proteinExistence type="inferred from homology"/>
<keyword evidence="11" id="KW-1185">Reference proteome</keyword>
<dbReference type="RefSeq" id="WP_122150076.1">
    <property type="nucleotide sequence ID" value="NZ_RFFI01000083.1"/>
</dbReference>
<evidence type="ECO:0000256" key="4">
    <source>
        <dbReference type="ARBA" id="ARBA00022989"/>
    </source>
</evidence>
<dbReference type="Proteomes" id="UP000269289">
    <property type="component" value="Unassembled WGS sequence"/>
</dbReference>
<name>A0A3M2J518_9CELL</name>
<keyword evidence="3 7" id="KW-0812">Transmembrane</keyword>
<dbReference type="GO" id="GO:0005886">
    <property type="term" value="C:plasma membrane"/>
    <property type="evidence" value="ECO:0007669"/>
    <property type="project" value="UniProtKB-SubCell"/>
</dbReference>
<keyword evidence="5 7" id="KW-0472">Membrane</keyword>
<comment type="caution">
    <text evidence="10">The sequence shown here is derived from an EMBL/GenBank/DDBJ whole genome shotgun (WGS) entry which is preliminary data.</text>
</comment>
<feature type="transmembrane region" description="Helical" evidence="7">
    <location>
        <begin position="22"/>
        <end position="43"/>
    </location>
</feature>
<evidence type="ECO:0000256" key="6">
    <source>
        <dbReference type="ARBA" id="ARBA00038076"/>
    </source>
</evidence>
<dbReference type="PANTHER" id="PTHR30572:SF4">
    <property type="entry name" value="ABC TRANSPORTER PERMEASE YTRF"/>
    <property type="match status" value="1"/>
</dbReference>
<feature type="transmembrane region" description="Helical" evidence="7">
    <location>
        <begin position="271"/>
        <end position="296"/>
    </location>
</feature>
<keyword evidence="4 7" id="KW-1133">Transmembrane helix</keyword>
<dbReference type="InterPro" id="IPR003838">
    <property type="entry name" value="ABC3_permease_C"/>
</dbReference>
<dbReference type="AlphaFoldDB" id="A0A3M2J518"/>
<protein>
    <submittedName>
        <fullName evidence="10">ABC transporter permease</fullName>
    </submittedName>
</protein>